<dbReference type="PANTHER" id="PTHR30349:SF64">
    <property type="entry name" value="PROPHAGE INTEGRASE INTD-RELATED"/>
    <property type="match status" value="1"/>
</dbReference>
<dbReference type="InterPro" id="IPR010998">
    <property type="entry name" value="Integrase_recombinase_N"/>
</dbReference>
<proteinExistence type="inferred from homology"/>
<dbReference type="PROSITE" id="PS51898">
    <property type="entry name" value="TYR_RECOMBINASE"/>
    <property type="match status" value="1"/>
</dbReference>
<dbReference type="InterPro" id="IPR002104">
    <property type="entry name" value="Integrase_catalytic"/>
</dbReference>
<evidence type="ECO:0000313" key="5">
    <source>
        <dbReference type="EMBL" id="MDV6162594.1"/>
    </source>
</evidence>
<dbReference type="InterPro" id="IPR025269">
    <property type="entry name" value="SAM-like_dom"/>
</dbReference>
<comment type="caution">
    <text evidence="5">The sequence shown here is derived from an EMBL/GenBank/DDBJ whole genome shotgun (WGS) entry which is preliminary data.</text>
</comment>
<evidence type="ECO:0000256" key="3">
    <source>
        <dbReference type="ARBA" id="ARBA00023172"/>
    </source>
</evidence>
<organism evidence="5 6">
    <name type="scientific">Bacteroides hominis</name>
    <dbReference type="NCBI Taxonomy" id="2763023"/>
    <lineage>
        <taxon>Bacteria</taxon>
        <taxon>Pseudomonadati</taxon>
        <taxon>Bacteroidota</taxon>
        <taxon>Bacteroidia</taxon>
        <taxon>Bacteroidales</taxon>
        <taxon>Bacteroidaceae</taxon>
        <taxon>Bacteroides</taxon>
    </lineage>
</organism>
<protein>
    <submittedName>
        <fullName evidence="5">Phage integrase SAM-like domain-containing protein</fullName>
    </submittedName>
</protein>
<dbReference type="EMBL" id="JAWLJK010000001">
    <property type="protein sequence ID" value="MDV6162594.1"/>
    <property type="molecule type" value="Genomic_DNA"/>
</dbReference>
<feature type="domain" description="Tyr recombinase" evidence="4">
    <location>
        <begin position="211"/>
        <end position="393"/>
    </location>
</feature>
<dbReference type="Gene3D" id="1.10.150.130">
    <property type="match status" value="1"/>
</dbReference>
<dbReference type="Pfam" id="PF00589">
    <property type="entry name" value="Phage_integrase"/>
    <property type="match status" value="1"/>
</dbReference>
<dbReference type="PANTHER" id="PTHR30349">
    <property type="entry name" value="PHAGE INTEGRASE-RELATED"/>
    <property type="match status" value="1"/>
</dbReference>
<keyword evidence="6" id="KW-1185">Reference proteome</keyword>
<dbReference type="CDD" id="cd01185">
    <property type="entry name" value="INTN1_C_like"/>
    <property type="match status" value="1"/>
</dbReference>
<keyword evidence="2" id="KW-0238">DNA-binding</keyword>
<gene>
    <name evidence="5" type="ORF">R3O81_00645</name>
</gene>
<name>A0ABU4A2M1_9BACE</name>
<evidence type="ECO:0000313" key="6">
    <source>
        <dbReference type="Proteomes" id="UP001185704"/>
    </source>
</evidence>
<accession>A0ABU4A2M1</accession>
<dbReference type="InterPro" id="IPR011010">
    <property type="entry name" value="DNA_brk_join_enz"/>
</dbReference>
<evidence type="ECO:0000256" key="1">
    <source>
        <dbReference type="ARBA" id="ARBA00008857"/>
    </source>
</evidence>
<dbReference type="InterPro" id="IPR013762">
    <property type="entry name" value="Integrase-like_cat_sf"/>
</dbReference>
<evidence type="ECO:0000256" key="2">
    <source>
        <dbReference type="ARBA" id="ARBA00023125"/>
    </source>
</evidence>
<dbReference type="SUPFAM" id="SSF56349">
    <property type="entry name" value="DNA breaking-rejoining enzymes"/>
    <property type="match status" value="1"/>
</dbReference>
<dbReference type="Pfam" id="PF13102">
    <property type="entry name" value="Phage_int_SAM_5"/>
    <property type="match status" value="1"/>
</dbReference>
<dbReference type="Proteomes" id="UP001185704">
    <property type="component" value="Unassembled WGS sequence"/>
</dbReference>
<sequence>MATVKTVLVKGRSDRSGKFPLVVQVLHKRRKKVVYTGFSIPDTLFDPVKGRVIEGGENTPESIRRINHRCESISRVLLKCISMIEKKSREYEIEDVFRTYGVLTREAGFYFYFSRKIRELRESGHEGTARAYASSLRSMQRYLGKKDFPFIKLSSRIISDYQGKLLASGICDNTIGFYLHNIKALFRKGCREMDLELPCPFRDISIKTEKTLKRSLDPVVIKTLSAVELEKDSPLSLARDIFMFSFYTRGMSFVDIALLKKRHVFPGEICYRRHKTNQLMRVGINREISRILERYKNVPGEYVFPLFPAGRDPYAGYRSAYHRIRYSLGKISRVIGLEFPLRLHAARHSWATIAKVNGAPVHVIGECLGHTSEKTTRIYLKELDHSALDAVNNQVADFILTVNDWPGPTAKDISSYSSFPVQTMDGG</sequence>
<dbReference type="Gene3D" id="1.10.443.10">
    <property type="entry name" value="Intergrase catalytic core"/>
    <property type="match status" value="1"/>
</dbReference>
<evidence type="ECO:0000259" key="4">
    <source>
        <dbReference type="PROSITE" id="PS51898"/>
    </source>
</evidence>
<comment type="similarity">
    <text evidence="1">Belongs to the 'phage' integrase family.</text>
</comment>
<dbReference type="InterPro" id="IPR050090">
    <property type="entry name" value="Tyrosine_recombinase_XerCD"/>
</dbReference>
<reference evidence="5" key="1">
    <citation type="submission" date="2023-09" db="EMBL/GenBank/DDBJ databases">
        <title>Upregulation of the cfiA carbapenemase gene in a Bacteroides hominis strain by the novel integrative and conjugative element Tn7563.</title>
        <authorList>
            <person name="Stubhaug T."/>
            <person name="Zecic N."/>
            <person name="Skaare D."/>
        </authorList>
    </citation>
    <scope>NUCLEOTIDE SEQUENCE [LARGE SCALE GENOMIC DNA]</scope>
    <source>
        <strain evidence="5">Tbg-245</strain>
    </source>
</reference>
<keyword evidence="3" id="KW-0233">DNA recombination</keyword>
<dbReference type="RefSeq" id="WP_226776873.1">
    <property type="nucleotide sequence ID" value="NZ_CP192717.1"/>
</dbReference>